<accession>N4WK14</accession>
<organism evidence="5 6">
    <name type="scientific">Gracilibacillus halophilus YIM-C55.5</name>
    <dbReference type="NCBI Taxonomy" id="1308866"/>
    <lineage>
        <taxon>Bacteria</taxon>
        <taxon>Bacillati</taxon>
        <taxon>Bacillota</taxon>
        <taxon>Bacilli</taxon>
        <taxon>Bacillales</taxon>
        <taxon>Bacillaceae</taxon>
        <taxon>Gracilibacillus</taxon>
    </lineage>
</organism>
<dbReference type="InterPro" id="IPR012334">
    <property type="entry name" value="Pectin_lyas_fold"/>
</dbReference>
<evidence type="ECO:0000313" key="5">
    <source>
        <dbReference type="EMBL" id="ENH96502.1"/>
    </source>
</evidence>
<dbReference type="EMBL" id="APML01000041">
    <property type="protein sequence ID" value="ENH96502.1"/>
    <property type="molecule type" value="Genomic_DNA"/>
</dbReference>
<dbReference type="AlphaFoldDB" id="N4WK14"/>
<reference evidence="5 6" key="1">
    <citation type="submission" date="2013-03" db="EMBL/GenBank/DDBJ databases">
        <title>Draft genome sequence of Gracibacillus halophilus YIM-C55.5, a moderately halophilic and thermophilic organism from the Xiaochaidamu salt lake.</title>
        <authorList>
            <person name="Sugumar T."/>
            <person name="Polireddy D.R."/>
            <person name="Antony A."/>
            <person name="Madhava Y.R."/>
            <person name="Sivakumar N."/>
        </authorList>
    </citation>
    <scope>NUCLEOTIDE SEQUENCE [LARGE SCALE GENOMIC DNA]</scope>
    <source>
        <strain evidence="5 6">YIM-C55.5</strain>
    </source>
</reference>
<comment type="caution">
    <text evidence="5">The sequence shown here is derived from an EMBL/GenBank/DDBJ whole genome shotgun (WGS) entry which is preliminary data.</text>
</comment>
<dbReference type="RefSeq" id="WP_003469931.1">
    <property type="nucleotide sequence ID" value="NZ_APML01000041.1"/>
</dbReference>
<evidence type="ECO:0000256" key="2">
    <source>
        <dbReference type="ARBA" id="ARBA00022801"/>
    </source>
</evidence>
<dbReference type="eggNOG" id="COG5434">
    <property type="taxonomic scope" value="Bacteria"/>
</dbReference>
<dbReference type="GO" id="GO:0004650">
    <property type="term" value="F:polygalacturonase activity"/>
    <property type="evidence" value="ECO:0007669"/>
    <property type="project" value="InterPro"/>
</dbReference>
<dbReference type="InterPro" id="IPR006626">
    <property type="entry name" value="PbH1"/>
</dbReference>
<evidence type="ECO:0000313" key="6">
    <source>
        <dbReference type="Proteomes" id="UP000012283"/>
    </source>
</evidence>
<dbReference type="STRING" id="1308866.J416_10411"/>
<dbReference type="Gene3D" id="2.160.20.10">
    <property type="entry name" value="Single-stranded right-handed beta-helix, Pectin lyase-like"/>
    <property type="match status" value="1"/>
</dbReference>
<dbReference type="SUPFAM" id="SSF51126">
    <property type="entry name" value="Pectin lyase-like"/>
    <property type="match status" value="1"/>
</dbReference>
<name>N4WK14_9BACI</name>
<sequence length="455" mass="51142">MYHMTLYLERGATLSFTDNFSQYPIVKTRWSGYVCHAFMPLLFGNQVENVSIKGEGTIDGNGEAWWQVNRRLRDGDDYYSEKTQEIAEANQTFTEPADTNLVEWPSQFLRPPLVQFYQAEHITMQGVTVKNSPFWNTHFVFCRDVNVHHVRFQNPSDTPNGDGLDVDSSQNVRISDCHFDVGDDCVVLKSGINQDGRYHGIPTKNITVSNCTMQHGHGGVVLGSENSGGIENVVVSNCIFDGTDRGIRVKTNRERGSYIRNILISNIMMDSVLCPIAINSFYRHGVSKSNQALLDGNIIPVSEKTPVVEQIRVQQVMARNCRAAAGFIYGLPEMPVRDISIEHVTVEMTEDASTPGGEPDMVREKIEMAGEGIFAKYVENLTFHHVKVKTRTGPALHVEEAKQVILDQLSQQEKPNDTPVVRYHHINDLHVSGLQYQKLAEGYLKEGALIRNEDI</sequence>
<proteinExistence type="inferred from homology"/>
<dbReference type="InterPro" id="IPR000743">
    <property type="entry name" value="Glyco_hydro_28"/>
</dbReference>
<dbReference type="Proteomes" id="UP000012283">
    <property type="component" value="Unassembled WGS sequence"/>
</dbReference>
<dbReference type="InterPro" id="IPR051801">
    <property type="entry name" value="GH28_Enzymes"/>
</dbReference>
<dbReference type="GO" id="GO:0005975">
    <property type="term" value="P:carbohydrate metabolic process"/>
    <property type="evidence" value="ECO:0007669"/>
    <property type="project" value="InterPro"/>
</dbReference>
<keyword evidence="6" id="KW-1185">Reference proteome</keyword>
<keyword evidence="2 4" id="KW-0378">Hydrolase</keyword>
<evidence type="ECO:0008006" key="7">
    <source>
        <dbReference type="Google" id="ProtNLM"/>
    </source>
</evidence>
<evidence type="ECO:0000256" key="4">
    <source>
        <dbReference type="RuleBase" id="RU361169"/>
    </source>
</evidence>
<protein>
    <recommendedName>
        <fullName evidence="7">Polygalacturonase</fullName>
    </recommendedName>
</protein>
<dbReference type="Pfam" id="PF00295">
    <property type="entry name" value="Glyco_hydro_28"/>
    <property type="match status" value="1"/>
</dbReference>
<dbReference type="PATRIC" id="fig|1308866.3.peg.2111"/>
<comment type="similarity">
    <text evidence="1 4">Belongs to the glycosyl hydrolase 28 family.</text>
</comment>
<dbReference type="PANTHER" id="PTHR31339:SF9">
    <property type="entry name" value="PLASMIN AND FIBRONECTIN-BINDING PROTEIN A"/>
    <property type="match status" value="1"/>
</dbReference>
<gene>
    <name evidence="5" type="ORF">J416_10411</name>
</gene>
<evidence type="ECO:0000256" key="3">
    <source>
        <dbReference type="ARBA" id="ARBA00023295"/>
    </source>
</evidence>
<dbReference type="PROSITE" id="PS00502">
    <property type="entry name" value="POLYGALACTURONASE"/>
    <property type="match status" value="1"/>
</dbReference>
<dbReference type="SMART" id="SM00710">
    <property type="entry name" value="PbH1"/>
    <property type="match status" value="4"/>
</dbReference>
<dbReference type="PANTHER" id="PTHR31339">
    <property type="entry name" value="PECTIN LYASE-RELATED"/>
    <property type="match status" value="1"/>
</dbReference>
<dbReference type="InterPro" id="IPR011050">
    <property type="entry name" value="Pectin_lyase_fold/virulence"/>
</dbReference>
<keyword evidence="3 4" id="KW-0326">Glycosidase</keyword>
<evidence type="ECO:0000256" key="1">
    <source>
        <dbReference type="ARBA" id="ARBA00008834"/>
    </source>
</evidence>